<accession>A0A5M9JWB4</accession>
<dbReference type="EMBL" id="VICG01000006">
    <property type="protein sequence ID" value="KAA8571095.1"/>
    <property type="molecule type" value="Genomic_DNA"/>
</dbReference>
<organism evidence="1 2">
    <name type="scientific">Monilinia fructicola</name>
    <name type="common">Brown rot fungus</name>
    <name type="synonym">Ciboria fructicola</name>
    <dbReference type="NCBI Taxonomy" id="38448"/>
    <lineage>
        <taxon>Eukaryota</taxon>
        <taxon>Fungi</taxon>
        <taxon>Dikarya</taxon>
        <taxon>Ascomycota</taxon>
        <taxon>Pezizomycotina</taxon>
        <taxon>Leotiomycetes</taxon>
        <taxon>Helotiales</taxon>
        <taxon>Sclerotiniaceae</taxon>
        <taxon>Monilinia</taxon>
    </lineage>
</organism>
<dbReference type="Pfam" id="PF15891">
    <property type="entry name" value="Nuc_deoxyri_tr2"/>
    <property type="match status" value="1"/>
</dbReference>
<proteinExistence type="predicted"/>
<comment type="caution">
    <text evidence="1">The sequence shown here is derived from an EMBL/GenBank/DDBJ whole genome shotgun (WGS) entry which is preliminary data.</text>
</comment>
<dbReference type="AlphaFoldDB" id="A0A5M9JWB4"/>
<dbReference type="InterPro" id="IPR039470">
    <property type="entry name" value="Nuc_deoxyri_tr2"/>
</dbReference>
<evidence type="ECO:0000313" key="2">
    <source>
        <dbReference type="Proteomes" id="UP000322873"/>
    </source>
</evidence>
<dbReference type="Gene3D" id="3.40.50.450">
    <property type="match status" value="1"/>
</dbReference>
<sequence>MSQPPNPPNANIVITPLAELAGNGRVPTRDNLPRPIIFLSGTTNFNGDETRWQQALIDSLFAPSSSTATSDGNTMAPSSPIPPLPLHPLTIIDPYNPTWDSTWSEDPADSKFVAQVDFEVRGLAIADIVVVGFLGREAREGIRGVGATSLMELGLGLGGWGMGRGWSEQVLIRFTWKRETCSWTGEKKLNSLVAQDCIIRV</sequence>
<dbReference type="VEuPathDB" id="FungiDB:MFRU_028g01060"/>
<gene>
    <name evidence="1" type="ORF">EYC84_000449</name>
</gene>
<keyword evidence="2" id="KW-1185">Reference proteome</keyword>
<evidence type="ECO:0000313" key="1">
    <source>
        <dbReference type="EMBL" id="KAA8571095.1"/>
    </source>
</evidence>
<protein>
    <submittedName>
        <fullName evidence="1">Uncharacterized protein</fullName>
    </submittedName>
</protein>
<dbReference type="Proteomes" id="UP000322873">
    <property type="component" value="Unassembled WGS sequence"/>
</dbReference>
<name>A0A5M9JWB4_MONFR</name>
<reference evidence="1 2" key="1">
    <citation type="submission" date="2019-06" db="EMBL/GenBank/DDBJ databases">
        <title>Genome Sequence of the Brown Rot Fungal Pathogen Monilinia fructicola.</title>
        <authorList>
            <person name="De Miccolis Angelini R.M."/>
            <person name="Landi L."/>
            <person name="Abate D."/>
            <person name="Pollastro S."/>
            <person name="Romanazzi G."/>
            <person name="Faretra F."/>
        </authorList>
    </citation>
    <scope>NUCLEOTIDE SEQUENCE [LARGE SCALE GENOMIC DNA]</scope>
    <source>
        <strain evidence="1 2">Mfrc123</strain>
    </source>
</reference>